<keyword evidence="4 7" id="KW-1133">Transmembrane helix</keyword>
<evidence type="ECO:0000256" key="7">
    <source>
        <dbReference type="SAM" id="Phobius"/>
    </source>
</evidence>
<comment type="subcellular location">
    <subcellularLocation>
        <location evidence="1">Membrane</location>
        <topology evidence="1">Single-pass type IV membrane protein</topology>
    </subcellularLocation>
</comment>
<dbReference type="GO" id="GO:0005886">
    <property type="term" value="C:plasma membrane"/>
    <property type="evidence" value="ECO:0007669"/>
    <property type="project" value="TreeGrafter"/>
</dbReference>
<evidence type="ECO:0000256" key="6">
    <source>
        <dbReference type="SAM" id="MobiDB-lite"/>
    </source>
</evidence>
<dbReference type="Gene3D" id="2.60.40.10">
    <property type="entry name" value="Immunoglobulins"/>
    <property type="match status" value="1"/>
</dbReference>
<dbReference type="PIRSF" id="PIRSF019693">
    <property type="entry name" value="VAMP-associated"/>
    <property type="match status" value="1"/>
</dbReference>
<protein>
    <submittedName>
        <fullName evidence="9">Vesicle-associated protein 2-2</fullName>
    </submittedName>
</protein>
<keyword evidence="3 7" id="KW-0812">Transmembrane</keyword>
<keyword evidence="5 7" id="KW-0472">Membrane</keyword>
<dbReference type="SUPFAM" id="SSF49354">
    <property type="entry name" value="PapD-like"/>
    <property type="match status" value="1"/>
</dbReference>
<dbReference type="Proteomes" id="UP001201980">
    <property type="component" value="Unassembled WGS sequence"/>
</dbReference>
<dbReference type="InterPro" id="IPR000535">
    <property type="entry name" value="MSP_dom"/>
</dbReference>
<dbReference type="PANTHER" id="PTHR10809">
    <property type="entry name" value="VESICLE-ASSOCIATED MEMBRANE PROTEIN-ASSOCIATED PROTEIN"/>
    <property type="match status" value="1"/>
</dbReference>
<dbReference type="PANTHER" id="PTHR10809:SF6">
    <property type="entry name" value="AT11025P-RELATED"/>
    <property type="match status" value="1"/>
</dbReference>
<feature type="compositionally biased region" description="Polar residues" evidence="6">
    <location>
        <begin position="147"/>
        <end position="176"/>
    </location>
</feature>
<proteinExistence type="inferred from homology"/>
<dbReference type="EMBL" id="JAKWBI020000087">
    <property type="protein sequence ID" value="KAJ2903241.1"/>
    <property type="molecule type" value="Genomic_DNA"/>
</dbReference>
<evidence type="ECO:0000256" key="1">
    <source>
        <dbReference type="ARBA" id="ARBA00004211"/>
    </source>
</evidence>
<dbReference type="GO" id="GO:0005789">
    <property type="term" value="C:endoplasmic reticulum membrane"/>
    <property type="evidence" value="ECO:0007669"/>
    <property type="project" value="InterPro"/>
</dbReference>
<evidence type="ECO:0000259" key="8">
    <source>
        <dbReference type="PROSITE" id="PS50202"/>
    </source>
</evidence>
<dbReference type="AlphaFoldDB" id="A0AAD5RSJ8"/>
<feature type="compositionally biased region" description="Polar residues" evidence="6">
    <location>
        <begin position="240"/>
        <end position="257"/>
    </location>
</feature>
<gene>
    <name evidence="9" type="ORF">MKZ38_010193</name>
</gene>
<evidence type="ECO:0000313" key="10">
    <source>
        <dbReference type="Proteomes" id="UP001201980"/>
    </source>
</evidence>
<dbReference type="InterPro" id="IPR008962">
    <property type="entry name" value="PapD-like_sf"/>
</dbReference>
<feature type="region of interest" description="Disordered" evidence="6">
    <location>
        <begin position="228"/>
        <end position="257"/>
    </location>
</feature>
<evidence type="ECO:0000313" key="9">
    <source>
        <dbReference type="EMBL" id="KAJ2903241.1"/>
    </source>
</evidence>
<keyword evidence="10" id="KW-1185">Reference proteome</keyword>
<feature type="region of interest" description="Disordered" evidence="6">
    <location>
        <begin position="139"/>
        <end position="215"/>
    </location>
</feature>
<sequence length="282" mass="30854">MSVEIEPLELGFHRPFTVEVSQALKIKNPSPRPIAFKVKTTAPKQYEAPDPNPRYCVRPNSGRVEPGAEVEVQVLLQAMKQEPPLDARCKDKFLVQSVSISTDLEFSNVSTLWHQFDGDKSAIAEKKIRVQWLPAESSNHLPAVTPTKPTSHDSLTTPNTDAHSFSSPGDESQIADTTALPEMSSSPEPVAAKETKSDSEPPAPKGKSSYEELESRLQHAEATIVRLKDDGGIRQRKGASASNEKSSPPQMAMQERQSSGGVPLNIVAAIALFSFLLAYFFF</sequence>
<dbReference type="GO" id="GO:0033149">
    <property type="term" value="F:FFAT motif binding"/>
    <property type="evidence" value="ECO:0007669"/>
    <property type="project" value="TreeGrafter"/>
</dbReference>
<dbReference type="PROSITE" id="PS50202">
    <property type="entry name" value="MSP"/>
    <property type="match status" value="1"/>
</dbReference>
<evidence type="ECO:0000256" key="5">
    <source>
        <dbReference type="ARBA" id="ARBA00023136"/>
    </source>
</evidence>
<dbReference type="InterPro" id="IPR016763">
    <property type="entry name" value="VAP"/>
</dbReference>
<reference evidence="9" key="1">
    <citation type="submission" date="2022-07" db="EMBL/GenBank/DDBJ databases">
        <title>Draft genome sequence of Zalerion maritima ATCC 34329, a (micro)plastics degrading marine fungus.</title>
        <authorList>
            <person name="Paco A."/>
            <person name="Goncalves M.F.M."/>
            <person name="Rocha-Santos T.A.P."/>
            <person name="Alves A."/>
        </authorList>
    </citation>
    <scope>NUCLEOTIDE SEQUENCE</scope>
    <source>
        <strain evidence="9">ATCC 34329</strain>
    </source>
</reference>
<feature type="domain" description="MSP" evidence="8">
    <location>
        <begin position="2"/>
        <end position="131"/>
    </location>
</feature>
<dbReference type="GO" id="GO:0061817">
    <property type="term" value="P:endoplasmic reticulum-plasma membrane tethering"/>
    <property type="evidence" value="ECO:0007669"/>
    <property type="project" value="TreeGrafter"/>
</dbReference>
<comment type="caution">
    <text evidence="9">The sequence shown here is derived from an EMBL/GenBank/DDBJ whole genome shotgun (WGS) entry which is preliminary data.</text>
</comment>
<evidence type="ECO:0000256" key="3">
    <source>
        <dbReference type="ARBA" id="ARBA00022692"/>
    </source>
</evidence>
<accession>A0AAD5RSJ8</accession>
<feature type="transmembrane region" description="Helical" evidence="7">
    <location>
        <begin position="262"/>
        <end position="281"/>
    </location>
</feature>
<name>A0AAD5RSJ8_9PEZI</name>
<dbReference type="InterPro" id="IPR013783">
    <property type="entry name" value="Ig-like_fold"/>
</dbReference>
<comment type="similarity">
    <text evidence="2">Belongs to the VAMP-associated protein (VAP) (TC 9.B.17) family.</text>
</comment>
<dbReference type="Pfam" id="PF00635">
    <property type="entry name" value="Motile_Sperm"/>
    <property type="match status" value="1"/>
</dbReference>
<dbReference type="GO" id="GO:0090158">
    <property type="term" value="P:endoplasmic reticulum membrane organization"/>
    <property type="evidence" value="ECO:0007669"/>
    <property type="project" value="TreeGrafter"/>
</dbReference>
<evidence type="ECO:0000256" key="2">
    <source>
        <dbReference type="ARBA" id="ARBA00008932"/>
    </source>
</evidence>
<organism evidence="9 10">
    <name type="scientific">Zalerion maritima</name>
    <dbReference type="NCBI Taxonomy" id="339359"/>
    <lineage>
        <taxon>Eukaryota</taxon>
        <taxon>Fungi</taxon>
        <taxon>Dikarya</taxon>
        <taxon>Ascomycota</taxon>
        <taxon>Pezizomycotina</taxon>
        <taxon>Sordariomycetes</taxon>
        <taxon>Lulworthiomycetidae</taxon>
        <taxon>Lulworthiales</taxon>
        <taxon>Lulworthiaceae</taxon>
        <taxon>Zalerion</taxon>
    </lineage>
</organism>
<evidence type="ECO:0000256" key="4">
    <source>
        <dbReference type="ARBA" id="ARBA00022989"/>
    </source>
</evidence>